<evidence type="ECO:0000259" key="2">
    <source>
        <dbReference type="Pfam" id="PF10192"/>
    </source>
</evidence>
<feature type="domain" description="GPR180/TMEM145 transmembrane" evidence="2">
    <location>
        <begin position="232"/>
        <end position="311"/>
    </location>
</feature>
<dbReference type="InterPro" id="IPR019336">
    <property type="entry name" value="GPR180/TMEM145_TM"/>
</dbReference>
<dbReference type="PANTHER" id="PTHR23252">
    <property type="entry name" value="INTIMAL THICKNESS RECEPTOR-RELATED"/>
    <property type="match status" value="1"/>
</dbReference>
<dbReference type="GO" id="GO:0007186">
    <property type="term" value="P:G protein-coupled receptor signaling pathway"/>
    <property type="evidence" value="ECO:0007669"/>
    <property type="project" value="InterPro"/>
</dbReference>
<evidence type="ECO:0000313" key="3">
    <source>
        <dbReference type="EMBL" id="CAF3874312.1"/>
    </source>
</evidence>
<feature type="transmembrane region" description="Helical" evidence="1">
    <location>
        <begin position="282"/>
        <end position="309"/>
    </location>
</feature>
<accession>A0A819FXI4</accession>
<evidence type="ECO:0000313" key="5">
    <source>
        <dbReference type="Proteomes" id="UP000663866"/>
    </source>
</evidence>
<dbReference type="AlphaFoldDB" id="A0A819FXI4"/>
<proteinExistence type="predicted"/>
<keyword evidence="1" id="KW-0472">Membrane</keyword>
<dbReference type="GO" id="GO:0019236">
    <property type="term" value="P:response to pheromone"/>
    <property type="evidence" value="ECO:0007669"/>
    <property type="project" value="InterPro"/>
</dbReference>
<feature type="transmembrane region" description="Helical" evidence="1">
    <location>
        <begin position="252"/>
        <end position="276"/>
    </location>
</feature>
<evidence type="ECO:0000256" key="1">
    <source>
        <dbReference type="SAM" id="Phobius"/>
    </source>
</evidence>
<reference evidence="3" key="1">
    <citation type="submission" date="2021-02" db="EMBL/GenBank/DDBJ databases">
        <authorList>
            <person name="Nowell W R."/>
        </authorList>
    </citation>
    <scope>NUCLEOTIDE SEQUENCE</scope>
</reference>
<keyword evidence="5" id="KW-1185">Reference proteome</keyword>
<evidence type="ECO:0000313" key="4">
    <source>
        <dbReference type="EMBL" id="CAF4440297.1"/>
    </source>
</evidence>
<dbReference type="EMBL" id="CAJOBI010066903">
    <property type="protein sequence ID" value="CAF4440297.1"/>
    <property type="molecule type" value="Genomic_DNA"/>
</dbReference>
<gene>
    <name evidence="3" type="ORF">OVN521_LOCUS8106</name>
    <name evidence="4" type="ORF">SMN809_LOCUS32242</name>
</gene>
<feature type="transmembrane region" description="Helical" evidence="1">
    <location>
        <begin position="222"/>
        <end position="240"/>
    </location>
</feature>
<feature type="non-terminal residue" evidence="3">
    <location>
        <position position="1"/>
    </location>
</feature>
<dbReference type="Proteomes" id="UP000663866">
    <property type="component" value="Unassembled WGS sequence"/>
</dbReference>
<dbReference type="Pfam" id="PF10192">
    <property type="entry name" value="GPR180-TMEM145_TM"/>
    <property type="match status" value="1"/>
</dbReference>
<comment type="caution">
    <text evidence="3">The sequence shown here is derived from an EMBL/GenBank/DDBJ whole genome shotgun (WGS) entry which is preliminary data.</text>
</comment>
<dbReference type="Proteomes" id="UP000676336">
    <property type="component" value="Unassembled WGS sequence"/>
</dbReference>
<sequence>MLIRFIICFVLTFSFTQSFIFALHLRGQYSTNEFFRLLTKFGIQKTDQHRPDDTFGYIYGNITLDCPTNNCSTTKTILFLILDYDYFLPLYKKQRSQSCSDMMKQIQTIAFHRQCHEQGTEDFWRHVPCQQDQLCYDEDQPRNVIHNRQFTFKIRDINQPRFWYLSLISCYWHPVTCQWEKVDDNLRINYDVWIVNGNPEAEHRDNLFEYHFSFDMFDLVEVYSVCILLYLFIPLPFLIIKIRSSFDFKHPILLSYFLFQLLFFIGNSFNLMHYFIFAYNGIGVYVLIHIGNLITIIGESILILLLLFIAK</sequence>
<dbReference type="InterPro" id="IPR047831">
    <property type="entry name" value="GPR180/TMEM145"/>
</dbReference>
<organism evidence="3 5">
    <name type="scientific">Rotaria magnacalcarata</name>
    <dbReference type="NCBI Taxonomy" id="392030"/>
    <lineage>
        <taxon>Eukaryota</taxon>
        <taxon>Metazoa</taxon>
        <taxon>Spiralia</taxon>
        <taxon>Gnathifera</taxon>
        <taxon>Rotifera</taxon>
        <taxon>Eurotatoria</taxon>
        <taxon>Bdelloidea</taxon>
        <taxon>Philodinida</taxon>
        <taxon>Philodinidae</taxon>
        <taxon>Rotaria</taxon>
    </lineage>
</organism>
<protein>
    <recommendedName>
        <fullName evidence="2">GPR180/TMEM145 transmembrane domain-containing protein</fullName>
    </recommendedName>
</protein>
<keyword evidence="1" id="KW-1133">Transmembrane helix</keyword>
<dbReference type="EMBL" id="CAJOBG010000926">
    <property type="protein sequence ID" value="CAF3874312.1"/>
    <property type="molecule type" value="Genomic_DNA"/>
</dbReference>
<keyword evidence="1" id="KW-0812">Transmembrane</keyword>
<name>A0A819FXI4_9BILA</name>
<dbReference type="PANTHER" id="PTHR23252:SF43">
    <property type="entry name" value="INTIMAL THICKNESS RELATED RECEPTOR IRP DOMAIN-CONTAINING PROTEIN"/>
    <property type="match status" value="1"/>
</dbReference>